<proteinExistence type="inferred from homology"/>
<reference evidence="12" key="2">
    <citation type="submission" date="2025-08" db="UniProtKB">
        <authorList>
            <consortium name="Ensembl"/>
        </authorList>
    </citation>
    <scope>IDENTIFICATION</scope>
</reference>
<keyword evidence="9" id="KW-0175">Coiled coil</keyword>
<evidence type="ECO:0000259" key="11">
    <source>
        <dbReference type="PROSITE" id="PS50888"/>
    </source>
</evidence>
<dbReference type="GeneTree" id="ENSGT00940000157503"/>
<comment type="subcellular location">
    <subcellularLocation>
        <location evidence="2">Cytoplasm</location>
    </subcellularLocation>
    <subcellularLocation>
        <location evidence="1">Nucleus</location>
    </subcellularLocation>
</comment>
<evidence type="ECO:0000256" key="9">
    <source>
        <dbReference type="SAM" id="Coils"/>
    </source>
</evidence>
<dbReference type="PROSITE" id="PS50888">
    <property type="entry name" value="BHLH"/>
    <property type="match status" value="1"/>
</dbReference>
<evidence type="ECO:0000256" key="10">
    <source>
        <dbReference type="SAM" id="MobiDB-lite"/>
    </source>
</evidence>
<evidence type="ECO:0000256" key="3">
    <source>
        <dbReference type="ARBA" id="ARBA00008289"/>
    </source>
</evidence>
<keyword evidence="13" id="KW-1185">Reference proteome</keyword>
<protein>
    <submittedName>
        <fullName evidence="12">Transcription factor binding to IGHM enhancer 3b</fullName>
    </submittedName>
</protein>
<dbReference type="Ensembl" id="ENSOMYT00000048740.2">
    <property type="protein sequence ID" value="ENSOMYP00000044747.2"/>
    <property type="gene ID" value="ENSOMYG00000020367.2"/>
</dbReference>
<reference evidence="12" key="3">
    <citation type="submission" date="2025-09" db="UniProtKB">
        <authorList>
            <consortium name="Ensembl"/>
        </authorList>
    </citation>
    <scope>IDENTIFICATION</scope>
</reference>
<dbReference type="GO" id="GO:0000978">
    <property type="term" value="F:RNA polymerase II cis-regulatory region sequence-specific DNA binding"/>
    <property type="evidence" value="ECO:0007669"/>
    <property type="project" value="TreeGrafter"/>
</dbReference>
<dbReference type="Pfam" id="PF11851">
    <property type="entry name" value="DUF3371"/>
    <property type="match status" value="1"/>
</dbReference>
<dbReference type="Proteomes" id="UP000694395">
    <property type="component" value="Chromosome 17"/>
</dbReference>
<dbReference type="PANTHER" id="PTHR45776:SF3">
    <property type="entry name" value="TRANSCRIPTION FACTOR E3"/>
    <property type="match status" value="1"/>
</dbReference>
<evidence type="ECO:0000256" key="4">
    <source>
        <dbReference type="ARBA" id="ARBA00023015"/>
    </source>
</evidence>
<dbReference type="InterPro" id="IPR021802">
    <property type="entry name" value="MiT/TFE_C"/>
</dbReference>
<keyword evidence="7" id="KW-0804">Transcription</keyword>
<dbReference type="GO" id="GO:0000981">
    <property type="term" value="F:DNA-binding transcription factor activity, RNA polymerase II-specific"/>
    <property type="evidence" value="ECO:0007669"/>
    <property type="project" value="TreeGrafter"/>
</dbReference>
<evidence type="ECO:0000256" key="5">
    <source>
        <dbReference type="ARBA" id="ARBA00023125"/>
    </source>
</evidence>
<dbReference type="InterPro" id="IPR036638">
    <property type="entry name" value="HLH_DNA-bd_sf"/>
</dbReference>
<name>A0A8C7R1N4_ONCMY</name>
<sequence>DESIGIYSAFRPLEFYYILSMSSRLLLRQQLMREQAQEQERQEAQEQASVAQLRATDSTPAVAVTLPPIAARPLSAQVPVEVLKVQTHLENPTKFHIQQSQRQQVKQHLSATLCNKVAIQTLGVSPLALSSSAPEMDPIARSVTNSSMASHNLGSNKEEIDGVIDDIISLESSFSDDFMTLIELGLQLPSTVCGNVYLSVFLSIALGLIQSFIPTHTVSNSCPVDLTNIKREYSVKAFYSLLYCSYPTMMLANSCSSWSGSEFNFSISLSTWFLLTVERKRRFNINDRITELGSIIPHSRDSELRWNKGTILKASVDYIRKLQKEQQRAKEVEMRQKKLEHANHCLMLRIQELEVQAQLHGLSSPMSYACSQTFLSLGDAAMAQPIPTSFLSPPSSDSPAGVTIGSPLDLGSLRFAELDDPSNAGLFPGVGLGDIVMDEGCTQSPERVDPLFFVSPGASKTSSRRSSFSMEEDL</sequence>
<keyword evidence="8" id="KW-0539">Nucleus</keyword>
<dbReference type="AlphaFoldDB" id="A0A8C7R1N4"/>
<accession>A0A8C7R1N4</accession>
<evidence type="ECO:0000256" key="6">
    <source>
        <dbReference type="ARBA" id="ARBA00023159"/>
    </source>
</evidence>
<evidence type="ECO:0000256" key="1">
    <source>
        <dbReference type="ARBA" id="ARBA00004123"/>
    </source>
</evidence>
<feature type="region of interest" description="Disordered" evidence="10">
    <location>
        <begin position="452"/>
        <end position="474"/>
    </location>
</feature>
<feature type="domain" description="BHLH" evidence="11">
    <location>
        <begin position="269"/>
        <end position="322"/>
    </location>
</feature>
<keyword evidence="4" id="KW-0805">Transcription regulation</keyword>
<evidence type="ECO:0000256" key="7">
    <source>
        <dbReference type="ARBA" id="ARBA00023163"/>
    </source>
</evidence>
<evidence type="ECO:0000256" key="8">
    <source>
        <dbReference type="ARBA" id="ARBA00023242"/>
    </source>
</evidence>
<comment type="similarity">
    <text evidence="3">Belongs to the MiT/TFE family.</text>
</comment>
<dbReference type="Gene3D" id="4.10.280.10">
    <property type="entry name" value="Helix-loop-helix DNA-binding domain"/>
    <property type="match status" value="1"/>
</dbReference>
<dbReference type="GO" id="GO:0005737">
    <property type="term" value="C:cytoplasm"/>
    <property type="evidence" value="ECO:0007669"/>
    <property type="project" value="UniProtKB-SubCell"/>
</dbReference>
<feature type="compositionally biased region" description="Low complexity" evidence="10">
    <location>
        <begin position="455"/>
        <end position="474"/>
    </location>
</feature>
<dbReference type="PANTHER" id="PTHR45776">
    <property type="entry name" value="MIP04163P"/>
    <property type="match status" value="1"/>
</dbReference>
<evidence type="ECO:0000256" key="2">
    <source>
        <dbReference type="ARBA" id="ARBA00004496"/>
    </source>
</evidence>
<dbReference type="InterPro" id="IPR031867">
    <property type="entry name" value="MiT/TFE_N"/>
</dbReference>
<organism evidence="12 13">
    <name type="scientific">Oncorhynchus mykiss</name>
    <name type="common">Rainbow trout</name>
    <name type="synonym">Salmo gairdneri</name>
    <dbReference type="NCBI Taxonomy" id="8022"/>
    <lineage>
        <taxon>Eukaryota</taxon>
        <taxon>Metazoa</taxon>
        <taxon>Chordata</taxon>
        <taxon>Craniata</taxon>
        <taxon>Vertebrata</taxon>
        <taxon>Euteleostomi</taxon>
        <taxon>Actinopterygii</taxon>
        <taxon>Neopterygii</taxon>
        <taxon>Teleostei</taxon>
        <taxon>Protacanthopterygii</taxon>
        <taxon>Salmoniformes</taxon>
        <taxon>Salmonidae</taxon>
        <taxon>Salmoninae</taxon>
        <taxon>Oncorhynchus</taxon>
    </lineage>
</organism>
<dbReference type="FunFam" id="4.10.280.10:FF:000003">
    <property type="entry name" value="microphthalmia-associated transcription factor isoform X1"/>
    <property type="match status" value="1"/>
</dbReference>
<evidence type="ECO:0000313" key="12">
    <source>
        <dbReference type="Ensembl" id="ENSOMYP00000044747.2"/>
    </source>
</evidence>
<dbReference type="GO" id="GO:0046983">
    <property type="term" value="F:protein dimerization activity"/>
    <property type="evidence" value="ECO:0007669"/>
    <property type="project" value="InterPro"/>
</dbReference>
<dbReference type="InterPro" id="IPR011598">
    <property type="entry name" value="bHLH_dom"/>
</dbReference>
<dbReference type="Pfam" id="PF15951">
    <property type="entry name" value="MITF_TFEB_C_3_N"/>
    <property type="match status" value="1"/>
</dbReference>
<dbReference type="Pfam" id="PF00010">
    <property type="entry name" value="HLH"/>
    <property type="match status" value="1"/>
</dbReference>
<evidence type="ECO:0000313" key="13">
    <source>
        <dbReference type="Proteomes" id="UP000694395"/>
    </source>
</evidence>
<dbReference type="SUPFAM" id="SSF47459">
    <property type="entry name" value="HLH, helix-loop-helix DNA-binding domain"/>
    <property type="match status" value="1"/>
</dbReference>
<dbReference type="SMART" id="SM00353">
    <property type="entry name" value="HLH"/>
    <property type="match status" value="1"/>
</dbReference>
<dbReference type="GO" id="GO:0005634">
    <property type="term" value="C:nucleus"/>
    <property type="evidence" value="ECO:0007669"/>
    <property type="project" value="UniProtKB-SubCell"/>
</dbReference>
<feature type="coiled-coil region" evidence="9">
    <location>
        <begin position="27"/>
        <end position="56"/>
    </location>
</feature>
<keyword evidence="6" id="KW-0010">Activator</keyword>
<keyword evidence="5" id="KW-0238">DNA-binding</keyword>
<reference evidence="12" key="1">
    <citation type="submission" date="2020-07" db="EMBL/GenBank/DDBJ databases">
        <title>A long reads based de novo assembly of the rainbow trout Arlee double haploid line genome.</title>
        <authorList>
            <person name="Gao G."/>
            <person name="Palti Y."/>
        </authorList>
    </citation>
    <scope>NUCLEOTIDE SEQUENCE [LARGE SCALE GENOMIC DNA]</scope>
</reference>